<dbReference type="InterPro" id="IPR003661">
    <property type="entry name" value="HisK_dim/P_dom"/>
</dbReference>
<evidence type="ECO:0000256" key="7">
    <source>
        <dbReference type="ARBA" id="ARBA00022692"/>
    </source>
</evidence>
<organism evidence="18 19">
    <name type="scientific">Hyphomonas chukchiensis</name>
    <dbReference type="NCBI Taxonomy" id="1280947"/>
    <lineage>
        <taxon>Bacteria</taxon>
        <taxon>Pseudomonadati</taxon>
        <taxon>Pseudomonadota</taxon>
        <taxon>Alphaproteobacteria</taxon>
        <taxon>Hyphomonadales</taxon>
        <taxon>Hyphomonadaceae</taxon>
        <taxon>Hyphomonas</taxon>
    </lineage>
</organism>
<keyword evidence="7 15" id="KW-0812">Transmembrane</keyword>
<dbReference type="SMART" id="SM00387">
    <property type="entry name" value="HATPase_c"/>
    <property type="match status" value="1"/>
</dbReference>
<evidence type="ECO:0000256" key="3">
    <source>
        <dbReference type="ARBA" id="ARBA00012438"/>
    </source>
</evidence>
<dbReference type="CDD" id="cd00082">
    <property type="entry name" value="HisKA"/>
    <property type="match status" value="1"/>
</dbReference>
<keyword evidence="6" id="KW-0808">Transferase</keyword>
<dbReference type="SUPFAM" id="SSF47384">
    <property type="entry name" value="Homodimeric domain of signal transducing histidine kinase"/>
    <property type="match status" value="1"/>
</dbReference>
<keyword evidence="10" id="KW-0067">ATP-binding</keyword>
<dbReference type="EC" id="2.7.13.3" evidence="3"/>
<evidence type="ECO:0000256" key="6">
    <source>
        <dbReference type="ARBA" id="ARBA00022679"/>
    </source>
</evidence>
<proteinExistence type="predicted"/>
<dbReference type="PANTHER" id="PTHR43065">
    <property type="entry name" value="SENSOR HISTIDINE KINASE"/>
    <property type="match status" value="1"/>
</dbReference>
<dbReference type="GO" id="GO:0005524">
    <property type="term" value="F:ATP binding"/>
    <property type="evidence" value="ECO:0007669"/>
    <property type="project" value="UniProtKB-KW"/>
</dbReference>
<evidence type="ECO:0000256" key="2">
    <source>
        <dbReference type="ARBA" id="ARBA00004651"/>
    </source>
</evidence>
<dbReference type="Gene3D" id="3.30.565.10">
    <property type="entry name" value="Histidine kinase-like ATPase, C-terminal domain"/>
    <property type="match status" value="1"/>
</dbReference>
<evidence type="ECO:0000256" key="5">
    <source>
        <dbReference type="ARBA" id="ARBA00022553"/>
    </source>
</evidence>
<accession>A0A062UC13</accession>
<dbReference type="PANTHER" id="PTHR43065:SF10">
    <property type="entry name" value="PEROXIDE STRESS-ACTIVATED HISTIDINE KINASE MAK3"/>
    <property type="match status" value="1"/>
</dbReference>
<dbReference type="InterPro" id="IPR036097">
    <property type="entry name" value="HisK_dim/P_sf"/>
</dbReference>
<dbReference type="AlphaFoldDB" id="A0A062UC13"/>
<evidence type="ECO:0000259" key="17">
    <source>
        <dbReference type="PROSITE" id="PS50885"/>
    </source>
</evidence>
<dbReference type="SMART" id="SM00304">
    <property type="entry name" value="HAMP"/>
    <property type="match status" value="1"/>
</dbReference>
<comment type="catalytic activity">
    <reaction evidence="1">
        <text>ATP + protein L-histidine = ADP + protein N-phospho-L-histidine.</text>
        <dbReference type="EC" id="2.7.13.3"/>
    </reaction>
</comment>
<dbReference type="PRINTS" id="PR00344">
    <property type="entry name" value="BCTRLSENSOR"/>
</dbReference>
<keyword evidence="9" id="KW-0418">Kinase</keyword>
<keyword evidence="4" id="KW-1003">Cell membrane</keyword>
<dbReference type="GO" id="GO:0005886">
    <property type="term" value="C:plasma membrane"/>
    <property type="evidence" value="ECO:0007669"/>
    <property type="project" value="UniProtKB-SubCell"/>
</dbReference>
<keyword evidence="12" id="KW-0902">Two-component regulatory system</keyword>
<name>A0A062UC13_9PROT</name>
<dbReference type="InterPro" id="IPR005467">
    <property type="entry name" value="His_kinase_dom"/>
</dbReference>
<evidence type="ECO:0000256" key="1">
    <source>
        <dbReference type="ARBA" id="ARBA00000085"/>
    </source>
</evidence>
<evidence type="ECO:0000256" key="15">
    <source>
        <dbReference type="SAM" id="Phobius"/>
    </source>
</evidence>
<dbReference type="InterPro" id="IPR017232">
    <property type="entry name" value="NtrY"/>
</dbReference>
<keyword evidence="13 15" id="KW-0472">Membrane</keyword>
<comment type="subcellular location">
    <subcellularLocation>
        <location evidence="2">Cell membrane</location>
        <topology evidence="2">Multi-pass membrane protein</topology>
    </subcellularLocation>
</comment>
<evidence type="ECO:0000313" key="18">
    <source>
        <dbReference type="EMBL" id="KCZ55253.1"/>
    </source>
</evidence>
<dbReference type="CDD" id="cd06225">
    <property type="entry name" value="HAMP"/>
    <property type="match status" value="1"/>
</dbReference>
<dbReference type="EMBL" id="AWFG01000063">
    <property type="protein sequence ID" value="KCZ55253.1"/>
    <property type="molecule type" value="Genomic_DNA"/>
</dbReference>
<dbReference type="Gene3D" id="6.10.340.10">
    <property type="match status" value="1"/>
</dbReference>
<dbReference type="eggNOG" id="COG5000">
    <property type="taxonomic scope" value="Bacteria"/>
</dbReference>
<evidence type="ECO:0000256" key="11">
    <source>
        <dbReference type="ARBA" id="ARBA00022989"/>
    </source>
</evidence>
<dbReference type="SUPFAM" id="SSF158472">
    <property type="entry name" value="HAMP domain-like"/>
    <property type="match status" value="1"/>
</dbReference>
<dbReference type="InterPro" id="IPR036890">
    <property type="entry name" value="HATPase_C_sf"/>
</dbReference>
<dbReference type="InterPro" id="IPR004358">
    <property type="entry name" value="Sig_transdc_His_kin-like_C"/>
</dbReference>
<dbReference type="Gene3D" id="3.30.450.20">
    <property type="entry name" value="PAS domain"/>
    <property type="match status" value="1"/>
</dbReference>
<evidence type="ECO:0000256" key="4">
    <source>
        <dbReference type="ARBA" id="ARBA00022475"/>
    </source>
</evidence>
<dbReference type="InterPro" id="IPR003594">
    <property type="entry name" value="HATPase_dom"/>
</dbReference>
<dbReference type="PROSITE" id="PS50885">
    <property type="entry name" value="HAMP"/>
    <property type="match status" value="1"/>
</dbReference>
<dbReference type="InterPro" id="IPR035965">
    <property type="entry name" value="PAS-like_dom_sf"/>
</dbReference>
<dbReference type="Pfam" id="PF00672">
    <property type="entry name" value="HAMP"/>
    <property type="match status" value="1"/>
</dbReference>
<dbReference type="PATRIC" id="fig|1280947.3.peg.3197"/>
<dbReference type="PIRSF" id="PIRSF037532">
    <property type="entry name" value="STHK_NtrY"/>
    <property type="match status" value="1"/>
</dbReference>
<reference evidence="18 19" key="1">
    <citation type="journal article" date="2014" name="Antonie Van Leeuwenhoek">
        <title>Hyphomonas beringensis sp. nov. and Hyphomonas chukchiensis sp. nov., isolated from surface seawater of the Bering Sea and Chukchi Sea.</title>
        <authorList>
            <person name="Li C."/>
            <person name="Lai Q."/>
            <person name="Li G."/>
            <person name="Dong C."/>
            <person name="Wang J."/>
            <person name="Liao Y."/>
            <person name="Shao Z."/>
        </authorList>
    </citation>
    <scope>NUCLEOTIDE SEQUENCE [LARGE SCALE GENOMIC DNA]</scope>
    <source>
        <strain evidence="18 19">BH-BN04-4</strain>
    </source>
</reference>
<feature type="transmembrane region" description="Helical" evidence="15">
    <location>
        <begin position="22"/>
        <end position="44"/>
    </location>
</feature>
<gene>
    <name evidence="18" type="ORF">HY30_08810</name>
</gene>
<evidence type="ECO:0000256" key="14">
    <source>
        <dbReference type="SAM" id="MobiDB-lite"/>
    </source>
</evidence>
<keyword evidence="19" id="KW-1185">Reference proteome</keyword>
<evidence type="ECO:0000256" key="8">
    <source>
        <dbReference type="ARBA" id="ARBA00022741"/>
    </source>
</evidence>
<dbReference type="InterPro" id="IPR003660">
    <property type="entry name" value="HAMP_dom"/>
</dbReference>
<dbReference type="GO" id="GO:0000155">
    <property type="term" value="F:phosphorelay sensor kinase activity"/>
    <property type="evidence" value="ECO:0007669"/>
    <property type="project" value="InterPro"/>
</dbReference>
<keyword evidence="5" id="KW-0597">Phosphoprotein</keyword>
<dbReference type="SUPFAM" id="SSF55785">
    <property type="entry name" value="PYP-like sensor domain (PAS domain)"/>
    <property type="match status" value="1"/>
</dbReference>
<sequence>MATVEHVDLSNTLSQQATKASWALFEGLFIIAALVAVFATFIAISGADPDNPTAGATPWLLGLNFIVIIVLAIIVAREYFSIQRSGRGEGKGLLAKRFVLLFGFSALIPAMIVAIFIGAFITRGLDNWLGERVDTIMEKNAQIFQDYVDNFENTLDVDVRLAALDIENFARDVKTSLAASGENDEINADSLAKDASKAFIDGLRSELGFREFLTIAVLGPDGVELIAEQSVQQPILVPPPQSAFEEANSGNIATTLYENRGVATALIRIEEPLDGYIYAVKNFDKNAAVQLREAEAALAQYNNAKRRSGRLQYIFAIGYAQIAALILLLAGRLGLEAAGRITGPIGRLAVAAHTVRDGDLSVRVPVSGPQDEVYALTNSFNAMTEQLAEQRNALIRAREDEEDRRKFVETLLAEVSAGVIRMDGDMVVTLANRSAGEVLGIGEVLPGQTLGDVAPLFERYARDTLERVAPVDASIDLNINGEVRHIRLKTAPDPAGGCVLTFDDTTRLVNAQRQLAWRDVARRIAHEIRNPLTPIMLSTERIKRRYADKIDDSDGVFDRCIETILRQVGDIGRMVEEFSSFARMPKPNVAPFNMRSLLQGTGFSQSMVSPDVEIEFETNADDAVYRGDERLLGQAFGNLLKNAAEAIEGLPEDSDINGHIRVVLSVNAGGVEVTIEDNGPGFPQDVRDRLLEPYVTTREKGTGLGLAIVNRIIADHGGSISLQNRLDGLRGARVRVWLPASGPAAVGEDSEMGSTPTADTPIFENVEEPAPWR</sequence>
<keyword evidence="11 15" id="KW-1133">Transmembrane helix</keyword>
<dbReference type="Gene3D" id="1.10.287.130">
    <property type="match status" value="1"/>
</dbReference>
<evidence type="ECO:0000313" key="19">
    <source>
        <dbReference type="Proteomes" id="UP000027190"/>
    </source>
</evidence>
<dbReference type="InterPro" id="IPR045671">
    <property type="entry name" value="NtrY-like_N"/>
</dbReference>
<dbReference type="Proteomes" id="UP000027190">
    <property type="component" value="Unassembled WGS sequence"/>
</dbReference>
<dbReference type="Pfam" id="PF19312">
    <property type="entry name" value="NtrY_N"/>
    <property type="match status" value="1"/>
</dbReference>
<keyword evidence="8" id="KW-0547">Nucleotide-binding</keyword>
<dbReference type="Pfam" id="PF02518">
    <property type="entry name" value="HATPase_c"/>
    <property type="match status" value="1"/>
</dbReference>
<feature type="transmembrane region" description="Helical" evidence="15">
    <location>
        <begin position="98"/>
        <end position="121"/>
    </location>
</feature>
<feature type="region of interest" description="Disordered" evidence="14">
    <location>
        <begin position="743"/>
        <end position="773"/>
    </location>
</feature>
<comment type="caution">
    <text evidence="18">The sequence shown here is derived from an EMBL/GenBank/DDBJ whole genome shotgun (WGS) entry which is preliminary data.</text>
</comment>
<dbReference type="SMART" id="SM00388">
    <property type="entry name" value="HisKA"/>
    <property type="match status" value="1"/>
</dbReference>
<feature type="transmembrane region" description="Helical" evidence="15">
    <location>
        <begin position="56"/>
        <end position="77"/>
    </location>
</feature>
<evidence type="ECO:0000256" key="10">
    <source>
        <dbReference type="ARBA" id="ARBA00022840"/>
    </source>
</evidence>
<evidence type="ECO:0000259" key="16">
    <source>
        <dbReference type="PROSITE" id="PS50109"/>
    </source>
</evidence>
<evidence type="ECO:0000256" key="12">
    <source>
        <dbReference type="ARBA" id="ARBA00023012"/>
    </source>
</evidence>
<dbReference type="SUPFAM" id="SSF55874">
    <property type="entry name" value="ATPase domain of HSP90 chaperone/DNA topoisomerase II/histidine kinase"/>
    <property type="match status" value="1"/>
</dbReference>
<protein>
    <recommendedName>
        <fullName evidence="3">histidine kinase</fullName>
        <ecNumber evidence="3">2.7.13.3</ecNumber>
    </recommendedName>
</protein>
<dbReference type="PROSITE" id="PS50109">
    <property type="entry name" value="HIS_KIN"/>
    <property type="match status" value="1"/>
</dbReference>
<evidence type="ECO:0000256" key="13">
    <source>
        <dbReference type="ARBA" id="ARBA00023136"/>
    </source>
</evidence>
<dbReference type="Pfam" id="PF00512">
    <property type="entry name" value="HisKA"/>
    <property type="match status" value="1"/>
</dbReference>
<dbReference type="STRING" id="1280947.HY30_08810"/>
<evidence type="ECO:0000256" key="9">
    <source>
        <dbReference type="ARBA" id="ARBA00022777"/>
    </source>
</evidence>
<feature type="domain" description="Histidine kinase" evidence="16">
    <location>
        <begin position="523"/>
        <end position="742"/>
    </location>
</feature>
<feature type="domain" description="HAMP" evidence="17">
    <location>
        <begin position="339"/>
        <end position="392"/>
    </location>
</feature>